<dbReference type="Gene3D" id="1.10.510.10">
    <property type="entry name" value="Transferase(Phosphotransferase) domain 1"/>
    <property type="match status" value="1"/>
</dbReference>
<dbReference type="EMBL" id="QJNU01000780">
    <property type="protein sequence ID" value="RYO86470.1"/>
    <property type="molecule type" value="Genomic_DNA"/>
</dbReference>
<evidence type="ECO:0000313" key="3">
    <source>
        <dbReference type="EMBL" id="RYO86470.1"/>
    </source>
</evidence>
<dbReference type="Proteomes" id="UP000293360">
    <property type="component" value="Unassembled WGS sequence"/>
</dbReference>
<dbReference type="InterPro" id="IPR011009">
    <property type="entry name" value="Kinase-like_dom_sf"/>
</dbReference>
<reference evidence="3 4" key="1">
    <citation type="submission" date="2018-06" db="EMBL/GenBank/DDBJ databases">
        <title>Complete Genomes of Monosporascus.</title>
        <authorList>
            <person name="Robinson A.J."/>
            <person name="Natvig D.O."/>
        </authorList>
    </citation>
    <scope>NUCLEOTIDE SEQUENCE [LARGE SCALE GENOMIC DNA]</scope>
    <source>
        <strain evidence="3 4">CBS 110550</strain>
    </source>
</reference>
<dbReference type="PANTHER" id="PTHR37542">
    <property type="entry name" value="HELO DOMAIN-CONTAINING PROTEIN-RELATED"/>
    <property type="match status" value="1"/>
</dbReference>
<dbReference type="STRING" id="155417.A0A4Q4SW18"/>
<dbReference type="Pfam" id="PF14479">
    <property type="entry name" value="HeLo"/>
    <property type="match status" value="1"/>
</dbReference>
<feature type="domain" description="Prion-inhibition and propagation HeLo" evidence="2">
    <location>
        <begin position="7"/>
        <end position="191"/>
    </location>
</feature>
<dbReference type="OrthoDB" id="1911848at2759"/>
<dbReference type="InterPro" id="IPR029498">
    <property type="entry name" value="HeLo_dom"/>
</dbReference>
<evidence type="ECO:0000259" key="2">
    <source>
        <dbReference type="Pfam" id="PF14479"/>
    </source>
</evidence>
<dbReference type="Gene3D" id="1.20.120.1020">
    <property type="entry name" value="Prion-inhibition and propagation, HeLo domain"/>
    <property type="match status" value="1"/>
</dbReference>
<sequence length="587" mass="65737">MEVAAGVVGIASFAFQTFQGCVQAFQFVERAQLIGYDGEVFRTGLLWERYRLMQWGQRAGLLEKGTPDASLNWDFAKIFLEQIDGLLTSADALKKRYGLDVSVEEIEEEQSRDLQPPEKGIPAFIAKLRPEIHTAAGKVIQSRNGPMKRVRWAALGKSDAERLVKDIAQLNDRLVMLLDSADRERRKAEDEKLLRGLVSLTTTAMQVSQLETVLPVVTEKKKTAAAIAAAAHLKQVRLLLGTDKRADEIRTQPSVQAREAARMPVVKAMKRTLRPYHGQELTYTGLEFAVHGVQPVIIQWKASNSSDKQEWTKHEQQIKLLVALLSAMEDPSFRSLPCLGHYPAPNQTCYGIVYAAPDDKHAWQLTSLYDIIPAVQDVSLAKRLEIAKAVAETILQLHTAGWLHKSLKSESVVFFADKEVSAGKAIQSDPFVFGYDYARPDSTEGAVYTQWSEANLAGDLYRHPNAQGHDRETYQKRFDMYALGCIFVELLFWKRLVDIHAEWTCPGLMATMEVAQKTNTMPEGWKLPSMMELLENGAAVARMTHLAGEKYIKAVRTCVFIDKAEEGQEASLEEEIEVVETLGSCRV</sequence>
<keyword evidence="4" id="KW-1185">Reference proteome</keyword>
<evidence type="ECO:0000256" key="1">
    <source>
        <dbReference type="SAM" id="Coils"/>
    </source>
</evidence>
<comment type="caution">
    <text evidence="3">The sequence shown here is derived from an EMBL/GenBank/DDBJ whole genome shotgun (WGS) entry which is preliminary data.</text>
</comment>
<proteinExistence type="predicted"/>
<dbReference type="AlphaFoldDB" id="A0A4Q4SW18"/>
<name>A0A4Q4SW18_9PEZI</name>
<dbReference type="InterPro" id="IPR038305">
    <property type="entry name" value="HeLo_sf"/>
</dbReference>
<dbReference type="SUPFAM" id="SSF56112">
    <property type="entry name" value="Protein kinase-like (PK-like)"/>
    <property type="match status" value="1"/>
</dbReference>
<keyword evidence="1" id="KW-0175">Coiled coil</keyword>
<accession>A0A4Q4SW18</accession>
<feature type="coiled-coil region" evidence="1">
    <location>
        <begin position="160"/>
        <end position="191"/>
    </location>
</feature>
<gene>
    <name evidence="3" type="ORF">DL764_009003</name>
</gene>
<protein>
    <recommendedName>
        <fullName evidence="2">Prion-inhibition and propagation HeLo domain-containing protein</fullName>
    </recommendedName>
</protein>
<dbReference type="PANTHER" id="PTHR37542:SF3">
    <property type="entry name" value="PRION-INHIBITION AND PROPAGATION HELO DOMAIN-CONTAINING PROTEIN"/>
    <property type="match status" value="1"/>
</dbReference>
<evidence type="ECO:0000313" key="4">
    <source>
        <dbReference type="Proteomes" id="UP000293360"/>
    </source>
</evidence>
<organism evidence="3 4">
    <name type="scientific">Monosporascus ibericus</name>
    <dbReference type="NCBI Taxonomy" id="155417"/>
    <lineage>
        <taxon>Eukaryota</taxon>
        <taxon>Fungi</taxon>
        <taxon>Dikarya</taxon>
        <taxon>Ascomycota</taxon>
        <taxon>Pezizomycotina</taxon>
        <taxon>Sordariomycetes</taxon>
        <taxon>Xylariomycetidae</taxon>
        <taxon>Xylariales</taxon>
        <taxon>Xylariales incertae sedis</taxon>
        <taxon>Monosporascus</taxon>
    </lineage>
</organism>